<dbReference type="EMBL" id="VBOS01000260">
    <property type="protein sequence ID" value="TMQ54576.1"/>
    <property type="molecule type" value="Genomic_DNA"/>
</dbReference>
<name>A0A538ST71_UNCEI</name>
<evidence type="ECO:0000313" key="2">
    <source>
        <dbReference type="Proteomes" id="UP000317716"/>
    </source>
</evidence>
<sequence length="65" mass="7097">MPTDRRGGSRPKSPRAWLDSRAARWLPVALPLALALAVHRRALGAFFSTDDFVRLEEAAGLLPAT</sequence>
<feature type="non-terminal residue" evidence="1">
    <location>
        <position position="65"/>
    </location>
</feature>
<protein>
    <submittedName>
        <fullName evidence="1">Uncharacterized protein</fullName>
    </submittedName>
</protein>
<organism evidence="1 2">
    <name type="scientific">Eiseniibacteriota bacterium</name>
    <dbReference type="NCBI Taxonomy" id="2212470"/>
    <lineage>
        <taxon>Bacteria</taxon>
        <taxon>Candidatus Eiseniibacteriota</taxon>
    </lineage>
</organism>
<accession>A0A538ST71</accession>
<evidence type="ECO:0000313" key="1">
    <source>
        <dbReference type="EMBL" id="TMQ54576.1"/>
    </source>
</evidence>
<proteinExistence type="predicted"/>
<reference evidence="1 2" key="1">
    <citation type="journal article" date="2019" name="Nat. Microbiol.">
        <title>Mediterranean grassland soil C-N compound turnover is dependent on rainfall and depth, and is mediated by genomically divergent microorganisms.</title>
        <authorList>
            <person name="Diamond S."/>
            <person name="Andeer P.F."/>
            <person name="Li Z."/>
            <person name="Crits-Christoph A."/>
            <person name="Burstein D."/>
            <person name="Anantharaman K."/>
            <person name="Lane K.R."/>
            <person name="Thomas B.C."/>
            <person name="Pan C."/>
            <person name="Northen T.R."/>
            <person name="Banfield J.F."/>
        </authorList>
    </citation>
    <scope>NUCLEOTIDE SEQUENCE [LARGE SCALE GENOMIC DNA]</scope>
    <source>
        <strain evidence="1">WS_2</strain>
    </source>
</reference>
<dbReference type="AlphaFoldDB" id="A0A538ST71"/>
<gene>
    <name evidence="1" type="ORF">E6K72_07600</name>
</gene>
<comment type="caution">
    <text evidence="1">The sequence shown here is derived from an EMBL/GenBank/DDBJ whole genome shotgun (WGS) entry which is preliminary data.</text>
</comment>
<dbReference type="Proteomes" id="UP000317716">
    <property type="component" value="Unassembled WGS sequence"/>
</dbReference>